<feature type="compositionally biased region" description="Basic and acidic residues" evidence="1">
    <location>
        <begin position="58"/>
        <end position="67"/>
    </location>
</feature>
<dbReference type="Pfam" id="PF09723">
    <property type="entry name" value="Zn_ribbon_8"/>
    <property type="match status" value="1"/>
</dbReference>
<evidence type="ECO:0000256" key="1">
    <source>
        <dbReference type="SAM" id="MobiDB-lite"/>
    </source>
</evidence>
<feature type="domain" description="Putative regulatory protein FmdB zinc ribbon" evidence="2">
    <location>
        <begin position="1"/>
        <end position="41"/>
    </location>
</feature>
<keyword evidence="4" id="KW-1185">Reference proteome</keyword>
<dbReference type="OrthoDB" id="9792898at2"/>
<accession>A0A543J3Z1</accession>
<evidence type="ECO:0000259" key="2">
    <source>
        <dbReference type="SMART" id="SM00834"/>
    </source>
</evidence>
<protein>
    <submittedName>
        <fullName evidence="3">Putative FmdB family regulatory protein</fullName>
    </submittedName>
</protein>
<dbReference type="SMART" id="SM00834">
    <property type="entry name" value="CxxC_CXXC_SSSS"/>
    <property type="match status" value="1"/>
</dbReference>
<dbReference type="RefSeq" id="WP_142261253.1">
    <property type="nucleotide sequence ID" value="NZ_BMPV01000002.1"/>
</dbReference>
<evidence type="ECO:0000313" key="3">
    <source>
        <dbReference type="EMBL" id="TQM77541.1"/>
    </source>
</evidence>
<evidence type="ECO:0000313" key="4">
    <source>
        <dbReference type="Proteomes" id="UP000319213"/>
    </source>
</evidence>
<dbReference type="InterPro" id="IPR013429">
    <property type="entry name" value="Regulatory_FmdB_Zinc_ribbon"/>
</dbReference>
<feature type="region of interest" description="Disordered" evidence="1">
    <location>
        <begin position="58"/>
        <end position="94"/>
    </location>
</feature>
<comment type="caution">
    <text evidence="3">The sequence shown here is derived from an EMBL/GenBank/DDBJ whole genome shotgun (WGS) entry which is preliminary data.</text>
</comment>
<dbReference type="Proteomes" id="UP000319213">
    <property type="component" value="Unassembled WGS sequence"/>
</dbReference>
<dbReference type="NCBIfam" id="TIGR02605">
    <property type="entry name" value="CxxC_CxxC_SSSS"/>
    <property type="match status" value="1"/>
</dbReference>
<sequence length="94" mass="10086">MAIYGYRCAQCADIEVAFPIGTAPATVSCPECGTTATRVFTPPMLSRTPAALSAAMQRAERSAHEPEVVTSLPPRRRAPARVATHPATRRLPRP</sequence>
<name>A0A543J3Z1_9ACTN</name>
<dbReference type="PROSITE" id="PS51257">
    <property type="entry name" value="PROKAR_LIPOPROTEIN"/>
    <property type="match status" value="1"/>
</dbReference>
<gene>
    <name evidence="3" type="ORF">FHX40_4306</name>
</gene>
<dbReference type="AlphaFoldDB" id="A0A543J3Z1"/>
<dbReference type="EMBL" id="VFPQ01000001">
    <property type="protein sequence ID" value="TQM77541.1"/>
    <property type="molecule type" value="Genomic_DNA"/>
</dbReference>
<proteinExistence type="predicted"/>
<reference evidence="3 4" key="1">
    <citation type="submission" date="2019-06" db="EMBL/GenBank/DDBJ databases">
        <title>Sequencing the genomes of 1000 actinobacteria strains.</title>
        <authorList>
            <person name="Klenk H.-P."/>
        </authorList>
    </citation>
    <scope>NUCLEOTIDE SEQUENCE [LARGE SCALE GENOMIC DNA]</scope>
    <source>
        <strain evidence="3 4">DSM 43186</strain>
    </source>
</reference>
<organism evidence="3 4">
    <name type="scientific">Thermopolyspora flexuosa</name>
    <dbReference type="NCBI Taxonomy" id="103836"/>
    <lineage>
        <taxon>Bacteria</taxon>
        <taxon>Bacillati</taxon>
        <taxon>Actinomycetota</taxon>
        <taxon>Actinomycetes</taxon>
        <taxon>Streptosporangiales</taxon>
        <taxon>Streptosporangiaceae</taxon>
        <taxon>Thermopolyspora</taxon>
    </lineage>
</organism>